<reference evidence="1" key="1">
    <citation type="submission" date="2018-01" db="EMBL/GenBank/DDBJ databases">
        <authorList>
            <person name="Mao J.F."/>
        </authorList>
    </citation>
    <scope>NUCLEOTIDE SEQUENCE</scope>
    <source>
        <strain evidence="1">Huo1</strain>
        <tissue evidence="1">Leaf</tissue>
    </source>
</reference>
<protein>
    <submittedName>
        <fullName evidence="1">Uncharacterized protein</fullName>
    </submittedName>
</protein>
<organism evidence="1">
    <name type="scientific">Salvia splendens</name>
    <name type="common">Scarlet sage</name>
    <dbReference type="NCBI Taxonomy" id="180675"/>
    <lineage>
        <taxon>Eukaryota</taxon>
        <taxon>Viridiplantae</taxon>
        <taxon>Streptophyta</taxon>
        <taxon>Embryophyta</taxon>
        <taxon>Tracheophyta</taxon>
        <taxon>Spermatophyta</taxon>
        <taxon>Magnoliopsida</taxon>
        <taxon>eudicotyledons</taxon>
        <taxon>Gunneridae</taxon>
        <taxon>Pentapetalae</taxon>
        <taxon>asterids</taxon>
        <taxon>lamiids</taxon>
        <taxon>Lamiales</taxon>
        <taxon>Lamiaceae</taxon>
        <taxon>Nepetoideae</taxon>
        <taxon>Mentheae</taxon>
        <taxon>Salviinae</taxon>
        <taxon>Salvia</taxon>
        <taxon>Salvia subgen. Calosphace</taxon>
        <taxon>core Calosphace</taxon>
    </lineage>
</organism>
<evidence type="ECO:0000313" key="2">
    <source>
        <dbReference type="Proteomes" id="UP000298416"/>
    </source>
</evidence>
<dbReference type="EMBL" id="PNBA02000018">
    <property type="protein sequence ID" value="KAG6392991.1"/>
    <property type="molecule type" value="Genomic_DNA"/>
</dbReference>
<accession>A0A8X8WE39</accession>
<name>A0A8X8WE39_SALSN</name>
<sequence length="131" mass="14080">MNQSFNISCNTSTNPPKAYLSALNAEIYDLNLTQIRVNYPKLAFNCYNSSESRSLIIDLSATQFALSTQNVLTAFGCNDMAVAYGKSNNASFKRHSPDAADLHGAAGVVVRGGDVEAGAGRETLLCFVKSY</sequence>
<evidence type="ECO:0000313" key="1">
    <source>
        <dbReference type="EMBL" id="KAG6392991.1"/>
    </source>
</evidence>
<keyword evidence="2" id="KW-1185">Reference proteome</keyword>
<comment type="caution">
    <text evidence="1">The sequence shown here is derived from an EMBL/GenBank/DDBJ whole genome shotgun (WGS) entry which is preliminary data.</text>
</comment>
<dbReference type="PANTHER" id="PTHR33491">
    <property type="entry name" value="OSJNBA0016N04.9 PROTEIN"/>
    <property type="match status" value="1"/>
</dbReference>
<gene>
    <name evidence="1" type="ORF">SASPL_147221</name>
</gene>
<proteinExistence type="predicted"/>
<reference evidence="1" key="2">
    <citation type="submission" date="2020-08" db="EMBL/GenBank/DDBJ databases">
        <title>Plant Genome Project.</title>
        <authorList>
            <person name="Zhang R.-G."/>
        </authorList>
    </citation>
    <scope>NUCLEOTIDE SEQUENCE</scope>
    <source>
        <strain evidence="1">Huo1</strain>
        <tissue evidence="1">Leaf</tissue>
    </source>
</reference>
<dbReference type="Proteomes" id="UP000298416">
    <property type="component" value="Unassembled WGS sequence"/>
</dbReference>
<dbReference type="AlphaFoldDB" id="A0A8X8WE39"/>